<dbReference type="SUPFAM" id="SSF47565">
    <property type="entry name" value="Insect pheromone/odorant-binding proteins"/>
    <property type="match status" value="1"/>
</dbReference>
<reference evidence="2 3" key="1">
    <citation type="journal article" date="2017" name="Curr. Biol.">
        <title>The Evolution of Venom by Co-option of Single-Copy Genes.</title>
        <authorList>
            <person name="Martinson E.O."/>
            <person name="Mrinalini"/>
            <person name="Kelkar Y.D."/>
            <person name="Chang C.H."/>
            <person name="Werren J.H."/>
        </authorList>
    </citation>
    <scope>NUCLEOTIDE SEQUENCE [LARGE SCALE GENOMIC DNA]</scope>
    <source>
        <strain evidence="2 3">Alberta</strain>
        <tissue evidence="2">Whole body</tissue>
    </source>
</reference>
<sequence>MGGFVTVLYFLSIIICVYSLNWSEAKKHVQECLDEYQITREDVAKLKKEESLDYNCYIACIMKKRGSLVDGKIDEEKMLEILKQLHVLNSERTEDKFRICATEANKQSNECMVAGDMIGCLYFKSN</sequence>
<keyword evidence="1" id="KW-0732">Signal</keyword>
<organism evidence="2 3">
    <name type="scientific">Trichomalopsis sarcophagae</name>
    <dbReference type="NCBI Taxonomy" id="543379"/>
    <lineage>
        <taxon>Eukaryota</taxon>
        <taxon>Metazoa</taxon>
        <taxon>Ecdysozoa</taxon>
        <taxon>Arthropoda</taxon>
        <taxon>Hexapoda</taxon>
        <taxon>Insecta</taxon>
        <taxon>Pterygota</taxon>
        <taxon>Neoptera</taxon>
        <taxon>Endopterygota</taxon>
        <taxon>Hymenoptera</taxon>
        <taxon>Apocrita</taxon>
        <taxon>Proctotrupomorpha</taxon>
        <taxon>Chalcidoidea</taxon>
        <taxon>Pteromalidae</taxon>
        <taxon>Pteromalinae</taxon>
        <taxon>Trichomalopsis</taxon>
    </lineage>
</organism>
<evidence type="ECO:0000313" key="2">
    <source>
        <dbReference type="EMBL" id="OXU18749.1"/>
    </source>
</evidence>
<dbReference type="CDD" id="cd23992">
    <property type="entry name" value="PBP_GOBP"/>
    <property type="match status" value="1"/>
</dbReference>
<dbReference type="OrthoDB" id="7665616at2759"/>
<feature type="chain" id="PRO_5013189561" evidence="1">
    <location>
        <begin position="20"/>
        <end position="126"/>
    </location>
</feature>
<dbReference type="AlphaFoldDB" id="A0A232EK66"/>
<comment type="caution">
    <text evidence="2">The sequence shown here is derived from an EMBL/GenBank/DDBJ whole genome shotgun (WGS) entry which is preliminary data.</text>
</comment>
<dbReference type="EMBL" id="NNAY01003860">
    <property type="protein sequence ID" value="OXU18749.1"/>
    <property type="molecule type" value="Genomic_DNA"/>
</dbReference>
<proteinExistence type="predicted"/>
<dbReference type="SMART" id="SM00708">
    <property type="entry name" value="PhBP"/>
    <property type="match status" value="1"/>
</dbReference>
<accession>A0A232EK66</accession>
<dbReference type="Gene3D" id="1.10.238.20">
    <property type="entry name" value="Pheromone/general odorant binding protein domain"/>
    <property type="match status" value="1"/>
</dbReference>
<dbReference type="Pfam" id="PF01395">
    <property type="entry name" value="PBP_GOBP"/>
    <property type="match status" value="1"/>
</dbReference>
<dbReference type="InterPro" id="IPR006170">
    <property type="entry name" value="PBP/GOBP"/>
</dbReference>
<name>A0A232EK66_9HYME</name>
<protein>
    <submittedName>
        <fullName evidence="2">Uncharacterized protein</fullName>
    </submittedName>
</protein>
<evidence type="ECO:0000256" key="1">
    <source>
        <dbReference type="SAM" id="SignalP"/>
    </source>
</evidence>
<dbReference type="GO" id="GO:0005549">
    <property type="term" value="F:odorant binding"/>
    <property type="evidence" value="ECO:0007669"/>
    <property type="project" value="InterPro"/>
</dbReference>
<keyword evidence="3" id="KW-1185">Reference proteome</keyword>
<evidence type="ECO:0000313" key="3">
    <source>
        <dbReference type="Proteomes" id="UP000215335"/>
    </source>
</evidence>
<gene>
    <name evidence="2" type="ORF">TSAR_003337</name>
</gene>
<feature type="signal peptide" evidence="1">
    <location>
        <begin position="1"/>
        <end position="19"/>
    </location>
</feature>
<dbReference type="InterPro" id="IPR036728">
    <property type="entry name" value="PBP_GOBP_sf"/>
</dbReference>
<dbReference type="Proteomes" id="UP000215335">
    <property type="component" value="Unassembled WGS sequence"/>
</dbReference>